<dbReference type="Proteomes" id="UP000198211">
    <property type="component" value="Unassembled WGS sequence"/>
</dbReference>
<keyword evidence="2" id="KW-1185">Reference proteome</keyword>
<evidence type="ECO:0000313" key="1">
    <source>
        <dbReference type="EMBL" id="OWZ12995.1"/>
    </source>
</evidence>
<dbReference type="EMBL" id="NBNE01001697">
    <property type="protein sequence ID" value="OWZ12995.1"/>
    <property type="molecule type" value="Genomic_DNA"/>
</dbReference>
<gene>
    <name evidence="1" type="ORF">PHMEG_00013757</name>
</gene>
<evidence type="ECO:0000313" key="2">
    <source>
        <dbReference type="Proteomes" id="UP000198211"/>
    </source>
</evidence>
<accession>A0A225W5Z6</accession>
<dbReference type="AlphaFoldDB" id="A0A225W5Z6"/>
<sequence>MKRMRALVRGAVNDCRTRIMLDTGANVSVVSARYAKMLRLRALVKITLAWERVYEFGVWVMDHSAGVDVVLCTDFMIPAGIRLGLFHRAARLRWCLAKCLDDETHGTQAIGGSSDDLCIPNS</sequence>
<dbReference type="GO" id="GO:0006508">
    <property type="term" value="P:proteolysis"/>
    <property type="evidence" value="ECO:0007669"/>
    <property type="project" value="UniProtKB-KW"/>
</dbReference>
<name>A0A225W5Z6_9STRA</name>
<proteinExistence type="predicted"/>
<protein>
    <submittedName>
        <fullName evidence="1">Eukaryotic/viral aspartic protease</fullName>
    </submittedName>
</protein>
<keyword evidence="1" id="KW-0645">Protease</keyword>
<dbReference type="SUPFAM" id="SSF50630">
    <property type="entry name" value="Acid proteases"/>
    <property type="match status" value="1"/>
</dbReference>
<organism evidence="1 2">
    <name type="scientific">Phytophthora megakarya</name>
    <dbReference type="NCBI Taxonomy" id="4795"/>
    <lineage>
        <taxon>Eukaryota</taxon>
        <taxon>Sar</taxon>
        <taxon>Stramenopiles</taxon>
        <taxon>Oomycota</taxon>
        <taxon>Peronosporomycetes</taxon>
        <taxon>Peronosporales</taxon>
        <taxon>Peronosporaceae</taxon>
        <taxon>Phytophthora</taxon>
    </lineage>
</organism>
<comment type="caution">
    <text evidence="1">The sequence shown here is derived from an EMBL/GenBank/DDBJ whole genome shotgun (WGS) entry which is preliminary data.</text>
</comment>
<dbReference type="OrthoDB" id="114360at2759"/>
<reference evidence="2" key="1">
    <citation type="submission" date="2017-03" db="EMBL/GenBank/DDBJ databases">
        <title>Phytopthora megakarya and P. palmivora, two closely related causual agents of cacao black pod achieved similar genome size and gene model numbers by different mechanisms.</title>
        <authorList>
            <person name="Ali S."/>
            <person name="Shao J."/>
            <person name="Larry D.J."/>
            <person name="Kronmiller B."/>
            <person name="Shen D."/>
            <person name="Strem M.D."/>
            <person name="Melnick R.L."/>
            <person name="Guiltinan M.J."/>
            <person name="Tyler B.M."/>
            <person name="Meinhardt L.W."/>
            <person name="Bailey B.A."/>
        </authorList>
    </citation>
    <scope>NUCLEOTIDE SEQUENCE [LARGE SCALE GENOMIC DNA]</scope>
    <source>
        <strain evidence="2">zdho120</strain>
    </source>
</reference>
<dbReference type="Gene3D" id="2.40.70.10">
    <property type="entry name" value="Acid Proteases"/>
    <property type="match status" value="1"/>
</dbReference>
<keyword evidence="1" id="KW-0378">Hydrolase</keyword>
<dbReference type="GO" id="GO:0008233">
    <property type="term" value="F:peptidase activity"/>
    <property type="evidence" value="ECO:0007669"/>
    <property type="project" value="UniProtKB-KW"/>
</dbReference>
<dbReference type="InterPro" id="IPR021109">
    <property type="entry name" value="Peptidase_aspartic_dom_sf"/>
</dbReference>